<dbReference type="AlphaFoldDB" id="A0AAP8T9Z6"/>
<reference evidence="4 5" key="1">
    <citation type="journal article" date="2017" name="BMC Genomics">
        <title>Genome sequencing of 39 Akkermansia muciniphila isolates reveals its population structure, genomic and functional diverisity, and global distribution in mammalian gut microbiotas.</title>
        <authorList>
            <person name="Guo X."/>
            <person name="Li S."/>
            <person name="Zhang J."/>
            <person name="Wu F."/>
            <person name="Li X."/>
            <person name="Wu D."/>
            <person name="Zhang M."/>
            <person name="Ou Z."/>
            <person name="Jie Z."/>
            <person name="Yan Q."/>
            <person name="Li P."/>
            <person name="Yi J."/>
            <person name="Peng Y."/>
        </authorList>
    </citation>
    <scope>NUCLEOTIDE SEQUENCE [LARGE SCALE GENOMIC DNA]</scope>
    <source>
        <strain evidence="4 5">GP43</strain>
    </source>
</reference>
<dbReference type="InterPro" id="IPR024163">
    <property type="entry name" value="Aerotolerance_reg_N"/>
</dbReference>
<evidence type="ECO:0000313" key="4">
    <source>
        <dbReference type="EMBL" id="PNC57541.1"/>
    </source>
</evidence>
<evidence type="ECO:0000256" key="1">
    <source>
        <dbReference type="SAM" id="MobiDB-lite"/>
    </source>
</evidence>
<dbReference type="Pfam" id="PF07584">
    <property type="entry name" value="BatA"/>
    <property type="match status" value="1"/>
</dbReference>
<evidence type="ECO:0000256" key="2">
    <source>
        <dbReference type="SAM" id="Phobius"/>
    </source>
</evidence>
<gene>
    <name evidence="4" type="ORF">CXU09_00210</name>
</gene>
<keyword evidence="2" id="KW-0472">Membrane</keyword>
<dbReference type="NCBIfam" id="TIGR02226">
    <property type="entry name" value="two_anch"/>
    <property type="match status" value="1"/>
</dbReference>
<dbReference type="RefSeq" id="WP_102735051.1">
    <property type="nucleotide sequence ID" value="NZ_PJKN01000001.1"/>
</dbReference>
<evidence type="ECO:0000259" key="3">
    <source>
        <dbReference type="Pfam" id="PF07584"/>
    </source>
</evidence>
<dbReference type="Proteomes" id="UP000235914">
    <property type="component" value="Unassembled WGS sequence"/>
</dbReference>
<feature type="region of interest" description="Disordered" evidence="1">
    <location>
        <begin position="547"/>
        <end position="572"/>
    </location>
</feature>
<proteinExistence type="predicted"/>
<feature type="transmembrane region" description="Helical" evidence="2">
    <location>
        <begin position="53"/>
        <end position="74"/>
    </location>
</feature>
<keyword evidence="2" id="KW-0812">Transmembrane</keyword>
<name>A0AAP8T9Z6_9BACT</name>
<comment type="caution">
    <text evidence="4">The sequence shown here is derived from an EMBL/GenBank/DDBJ whole genome shotgun (WGS) entry which is preliminary data.</text>
</comment>
<dbReference type="PANTHER" id="PTHR37464">
    <property type="entry name" value="BLL2463 PROTEIN"/>
    <property type="match status" value="1"/>
</dbReference>
<dbReference type="InterPro" id="IPR011933">
    <property type="entry name" value="Double_TM_dom"/>
</dbReference>
<feature type="domain" description="Aerotolerance regulator N-terminal" evidence="3">
    <location>
        <begin position="1"/>
        <end position="76"/>
    </location>
</feature>
<organism evidence="4 5">
    <name type="scientific">Akkermansia muciniphila</name>
    <dbReference type="NCBI Taxonomy" id="239935"/>
    <lineage>
        <taxon>Bacteria</taxon>
        <taxon>Pseudomonadati</taxon>
        <taxon>Verrucomicrobiota</taxon>
        <taxon>Verrucomicrobiia</taxon>
        <taxon>Verrucomicrobiales</taxon>
        <taxon>Akkermansiaceae</taxon>
        <taxon>Akkermansia</taxon>
    </lineage>
</organism>
<feature type="transmembrane region" description="Helical" evidence="2">
    <location>
        <begin position="6"/>
        <end position="24"/>
    </location>
</feature>
<dbReference type="EMBL" id="PJKN01000001">
    <property type="protein sequence ID" value="PNC57541.1"/>
    <property type="molecule type" value="Genomic_DNA"/>
</dbReference>
<protein>
    <recommendedName>
        <fullName evidence="3">Aerotolerance regulator N-terminal domain-containing protein</fullName>
    </recommendedName>
</protein>
<accession>A0AAP8T9Z6</accession>
<dbReference type="PANTHER" id="PTHR37464:SF1">
    <property type="entry name" value="BLL2463 PROTEIN"/>
    <property type="match status" value="1"/>
</dbReference>
<evidence type="ECO:0000313" key="5">
    <source>
        <dbReference type="Proteomes" id="UP000235914"/>
    </source>
</evidence>
<sequence length="660" mass="72158">MSFNSPWLLWALFAASVPIIIHLVNRWRHRSVPWAAMEFLLRAARETRGTKKLLHYLILALRVMAVAALVTAFARPLLGSFFGWGSSGLNEVLLVLDRSASMDARPDKTSSLRDAIPPLVESTFAQLGHCRLSLLDSATGTVTQIPAPEALADLTVSKTTDGGADIPALLQKAIPYLEESGAGKTEIWIASDMQASSWKPDSPLWPGVRQRLAALPLPPSIRIMALRDRPESNRGIRVRQAQVNNGKLVLDLEVLRQGFNPNQPEDVPVQLSVDNASTAATLQLAGENTSIRKEIPLPQGKESGFGFVALPHDDFIRDDISFFTFAPRPLANILIFGPSGEVGKTLSLMSSPPGLPNRKATMPGNTREVQSHLASQSIVVWYGPPPRAEMEKKLQTFIEEGGLVLFLPDDTEHGTRHSFLGVSWGATEAAPPEQYYRLETWDRQRGFLRDGSDQTPIPANRLRAIRRKPLLGKYRTLASWDDGSSALAQVRAGTGSALFLGTLPRYSWSNLADGHLLLPLLQRMADRGAERFSSSISLRVNDASLPQSATDTPVRLDNAQGSHPSGSPADTAGVYRLGAQTYAVNRPWTEDMPDQITDEKLHLLLPEASISSMQSAAEAPSLVQEAWKLFLFFSLSCLLLEALLCLPGHTAKLPSPTTRP</sequence>
<keyword evidence="2" id="KW-1133">Transmembrane helix</keyword>